<dbReference type="Pfam" id="PF01963">
    <property type="entry name" value="TraB_PrgY_gumN"/>
    <property type="match status" value="1"/>
</dbReference>
<sequence>MTEPVFPSRSYSDDVTVIHRGNDQTVLLVGTAHISRQSADLVEEIITQEQPDTVCIELDEKRYNALSKPQQWENLDLKQIIKNQQLSTLMVNLVLASYQKKLGGKLGVQPGTELLTAAKTAEQHGIPIELCDRDVRITLRRAWKATSLFKKGYLVATLITALLDDTELTEEKLAELRQKDVLSELMDEIGKALPAAKEALIDERDIFMAEKIKTAAGKRVVAVVGAGHVAGIARAMQEDNRDKMEEISRIPPVGKVWHVVGWSVPVAILLSIVVIAFRQGLDEAGANVLYWVLATGVPAAIGAIIALAHPITILSAFACAPLTTLSPVIGAGHVCAFVQVMNQPPVVREFETVAGDMATLTGWWKNRLLRVFLIFILTSFGASIGTWMGGYKIISSLFS</sequence>
<keyword evidence="3" id="KW-1185">Reference proteome</keyword>
<name>A0A521G060_9BACT</name>
<dbReference type="InterPro" id="IPR002816">
    <property type="entry name" value="TraB/PrgY/GumN_fam"/>
</dbReference>
<dbReference type="CDD" id="cd14726">
    <property type="entry name" value="TraB_PrgY-like"/>
    <property type="match status" value="1"/>
</dbReference>
<dbReference type="Proteomes" id="UP000316238">
    <property type="component" value="Unassembled WGS sequence"/>
</dbReference>
<organism evidence="2 3">
    <name type="scientific">Candidatus Electronema aureum</name>
    <dbReference type="NCBI Taxonomy" id="2005002"/>
    <lineage>
        <taxon>Bacteria</taxon>
        <taxon>Pseudomonadati</taxon>
        <taxon>Thermodesulfobacteriota</taxon>
        <taxon>Desulfobulbia</taxon>
        <taxon>Desulfobulbales</taxon>
        <taxon>Desulfobulbaceae</taxon>
        <taxon>Candidatus Electronema</taxon>
    </lineage>
</organism>
<feature type="transmembrane region" description="Helical" evidence="1">
    <location>
        <begin position="289"/>
        <end position="308"/>
    </location>
</feature>
<dbReference type="PANTHER" id="PTHR21530:SF7">
    <property type="entry name" value="TRAB DOMAIN-CONTAINING PROTEIN"/>
    <property type="match status" value="1"/>
</dbReference>
<feature type="transmembrane region" description="Helical" evidence="1">
    <location>
        <begin position="314"/>
        <end position="338"/>
    </location>
</feature>
<reference evidence="2" key="1">
    <citation type="submission" date="2017-07" db="EMBL/GenBank/DDBJ databases">
        <title>The cable genome - Insights into the physiology and evolution of filamentous bacteria capable of sulfide oxidation via long distance electron transfer.</title>
        <authorList>
            <person name="Thorup C."/>
            <person name="Bjerg J.T."/>
            <person name="Schreiber L."/>
            <person name="Nielsen L.P."/>
            <person name="Kjeldsen K.U."/>
            <person name="Boesen T."/>
            <person name="Boggild A."/>
            <person name="Meysman F."/>
            <person name="Geelhoed J."/>
            <person name="Schramm A."/>
        </authorList>
    </citation>
    <scope>NUCLEOTIDE SEQUENCE [LARGE SCALE GENOMIC DNA]</scope>
    <source>
        <strain evidence="2">GS</strain>
    </source>
</reference>
<dbReference type="AlphaFoldDB" id="A0A521G060"/>
<feature type="transmembrane region" description="Helical" evidence="1">
    <location>
        <begin position="371"/>
        <end position="394"/>
    </location>
</feature>
<evidence type="ECO:0000313" key="2">
    <source>
        <dbReference type="EMBL" id="TAA74385.1"/>
    </source>
</evidence>
<keyword evidence="1" id="KW-0812">Transmembrane</keyword>
<dbReference type="EMBL" id="NQJD01000028">
    <property type="protein sequence ID" value="TAA74385.1"/>
    <property type="molecule type" value="Genomic_DNA"/>
</dbReference>
<dbReference type="PANTHER" id="PTHR21530">
    <property type="entry name" value="PHEROMONE SHUTDOWN PROTEIN"/>
    <property type="match status" value="1"/>
</dbReference>
<comment type="caution">
    <text evidence="2">The sequence shown here is derived from an EMBL/GenBank/DDBJ whole genome shotgun (WGS) entry which is preliminary data.</text>
</comment>
<evidence type="ECO:0000313" key="3">
    <source>
        <dbReference type="Proteomes" id="UP000316238"/>
    </source>
</evidence>
<dbReference type="NCBIfam" id="TIGR00261">
    <property type="entry name" value="traB"/>
    <property type="match status" value="1"/>
</dbReference>
<keyword evidence="1" id="KW-1133">Transmembrane helix</keyword>
<evidence type="ECO:0000256" key="1">
    <source>
        <dbReference type="SAM" id="Phobius"/>
    </source>
</evidence>
<proteinExistence type="predicted"/>
<protein>
    <submittedName>
        <fullName evidence="2">Pheromone shutdown-related protein TraB</fullName>
    </submittedName>
</protein>
<gene>
    <name evidence="2" type="ORF">CDV28_12819</name>
</gene>
<feature type="transmembrane region" description="Helical" evidence="1">
    <location>
        <begin position="256"/>
        <end position="277"/>
    </location>
</feature>
<dbReference type="InterPro" id="IPR046345">
    <property type="entry name" value="TraB_PrgY-like"/>
</dbReference>
<keyword evidence="1" id="KW-0472">Membrane</keyword>
<accession>A0A521G060</accession>
<dbReference type="InterPro" id="IPR005230">
    <property type="entry name" value="TraB_bac"/>
</dbReference>